<evidence type="ECO:0000256" key="1">
    <source>
        <dbReference type="SAM" id="Phobius"/>
    </source>
</evidence>
<accession>A0A3N4JRK8</accession>
<protein>
    <submittedName>
        <fullName evidence="2">Uncharacterized protein</fullName>
    </submittedName>
</protein>
<name>A0A3N4JRK8_9PEZI</name>
<sequence length="77" mass="8800">MSINKISKTTILLYLNFILPFVSMVMETGITFTELLLVIKNNRTSPGRNGKYFHHHISGIVEVFPVANWKCSVIFDN</sequence>
<dbReference type="EMBL" id="ML120384">
    <property type="protein sequence ID" value="RPA99897.1"/>
    <property type="molecule type" value="Genomic_DNA"/>
</dbReference>
<dbReference type="Proteomes" id="UP000276215">
    <property type="component" value="Unassembled WGS sequence"/>
</dbReference>
<proteinExistence type="predicted"/>
<reference evidence="2 3" key="1">
    <citation type="journal article" date="2018" name="Nat. Ecol. Evol.">
        <title>Pezizomycetes genomes reveal the molecular basis of ectomycorrhizal truffle lifestyle.</title>
        <authorList>
            <person name="Murat C."/>
            <person name="Payen T."/>
            <person name="Noel B."/>
            <person name="Kuo A."/>
            <person name="Morin E."/>
            <person name="Chen J."/>
            <person name="Kohler A."/>
            <person name="Krizsan K."/>
            <person name="Balestrini R."/>
            <person name="Da Silva C."/>
            <person name="Montanini B."/>
            <person name="Hainaut M."/>
            <person name="Levati E."/>
            <person name="Barry K.W."/>
            <person name="Belfiori B."/>
            <person name="Cichocki N."/>
            <person name="Clum A."/>
            <person name="Dockter R.B."/>
            <person name="Fauchery L."/>
            <person name="Guy J."/>
            <person name="Iotti M."/>
            <person name="Le Tacon F."/>
            <person name="Lindquist E.A."/>
            <person name="Lipzen A."/>
            <person name="Malagnac F."/>
            <person name="Mello A."/>
            <person name="Molinier V."/>
            <person name="Miyauchi S."/>
            <person name="Poulain J."/>
            <person name="Riccioni C."/>
            <person name="Rubini A."/>
            <person name="Sitrit Y."/>
            <person name="Splivallo R."/>
            <person name="Traeger S."/>
            <person name="Wang M."/>
            <person name="Zifcakova L."/>
            <person name="Wipf D."/>
            <person name="Zambonelli A."/>
            <person name="Paolocci F."/>
            <person name="Nowrousian M."/>
            <person name="Ottonello S."/>
            <person name="Baldrian P."/>
            <person name="Spatafora J.W."/>
            <person name="Henrissat B."/>
            <person name="Nagy L.G."/>
            <person name="Aury J.M."/>
            <person name="Wincker P."/>
            <person name="Grigoriev I.V."/>
            <person name="Bonfante P."/>
            <person name="Martin F.M."/>
        </authorList>
    </citation>
    <scope>NUCLEOTIDE SEQUENCE [LARGE SCALE GENOMIC DNA]</scope>
    <source>
        <strain evidence="2 3">120613-1</strain>
    </source>
</reference>
<evidence type="ECO:0000313" key="2">
    <source>
        <dbReference type="EMBL" id="RPA99897.1"/>
    </source>
</evidence>
<feature type="transmembrane region" description="Helical" evidence="1">
    <location>
        <begin position="12"/>
        <end position="39"/>
    </location>
</feature>
<dbReference type="AlphaFoldDB" id="A0A3N4JRK8"/>
<gene>
    <name evidence="2" type="ORF">L873DRAFT_1806068</name>
</gene>
<keyword evidence="1" id="KW-0812">Transmembrane</keyword>
<keyword evidence="3" id="KW-1185">Reference proteome</keyword>
<keyword evidence="1" id="KW-0472">Membrane</keyword>
<organism evidence="2 3">
    <name type="scientific">Choiromyces venosus 120613-1</name>
    <dbReference type="NCBI Taxonomy" id="1336337"/>
    <lineage>
        <taxon>Eukaryota</taxon>
        <taxon>Fungi</taxon>
        <taxon>Dikarya</taxon>
        <taxon>Ascomycota</taxon>
        <taxon>Pezizomycotina</taxon>
        <taxon>Pezizomycetes</taxon>
        <taxon>Pezizales</taxon>
        <taxon>Tuberaceae</taxon>
        <taxon>Choiromyces</taxon>
    </lineage>
</organism>
<keyword evidence="1" id="KW-1133">Transmembrane helix</keyword>
<evidence type="ECO:0000313" key="3">
    <source>
        <dbReference type="Proteomes" id="UP000276215"/>
    </source>
</evidence>